<dbReference type="GeneID" id="111253853"/>
<dbReference type="GO" id="GO:0009306">
    <property type="term" value="P:protein secretion"/>
    <property type="evidence" value="ECO:0007669"/>
    <property type="project" value="TreeGrafter"/>
</dbReference>
<organism evidence="7 8">
    <name type="scientific">Varroa destructor</name>
    <name type="common">Honeybee mite</name>
    <dbReference type="NCBI Taxonomy" id="109461"/>
    <lineage>
        <taxon>Eukaryota</taxon>
        <taxon>Metazoa</taxon>
        <taxon>Ecdysozoa</taxon>
        <taxon>Arthropoda</taxon>
        <taxon>Chelicerata</taxon>
        <taxon>Arachnida</taxon>
        <taxon>Acari</taxon>
        <taxon>Parasitiformes</taxon>
        <taxon>Mesostigmata</taxon>
        <taxon>Gamasina</taxon>
        <taxon>Dermanyssoidea</taxon>
        <taxon>Varroidae</taxon>
        <taxon>Varroa</taxon>
    </lineage>
</organism>
<evidence type="ECO:0000256" key="1">
    <source>
        <dbReference type="ARBA" id="ARBA00004141"/>
    </source>
</evidence>
<proteinExistence type="inferred from homology"/>
<evidence type="ECO:0000256" key="6">
    <source>
        <dbReference type="RuleBase" id="RU361206"/>
    </source>
</evidence>
<protein>
    <recommendedName>
        <fullName evidence="6">Golgi apparatus membrane protein TVP23 homolog</fullName>
    </recommendedName>
</protein>
<dbReference type="PANTHER" id="PTHR13019">
    <property type="entry name" value="GOLGI APPARATUS MEMBRANE PROTEIN TVP23"/>
    <property type="match status" value="1"/>
</dbReference>
<keyword evidence="3 6" id="KW-0812">Transmembrane</keyword>
<dbReference type="RefSeq" id="XP_022669714.1">
    <property type="nucleotide sequence ID" value="XM_022813979.1"/>
</dbReference>
<feature type="transmembrane region" description="Helical" evidence="6">
    <location>
        <begin position="58"/>
        <end position="75"/>
    </location>
</feature>
<dbReference type="Proteomes" id="UP000594260">
    <property type="component" value="Unplaced"/>
</dbReference>
<evidence type="ECO:0000256" key="5">
    <source>
        <dbReference type="ARBA" id="ARBA00023136"/>
    </source>
</evidence>
<comment type="subcellular location">
    <subcellularLocation>
        <location evidence="1 6">Membrane</location>
        <topology evidence="1 6">Multi-pass membrane protein</topology>
    </subcellularLocation>
</comment>
<dbReference type="FunCoup" id="A0A7M7KTR4">
    <property type="interactions" value="1212"/>
</dbReference>
<dbReference type="EnsemblMetazoa" id="XM_022813977">
    <property type="protein sequence ID" value="XP_022669712"/>
    <property type="gene ID" value="LOC111253853"/>
</dbReference>
<dbReference type="PANTHER" id="PTHR13019:SF25">
    <property type="entry name" value="GOLGI APPARATUS MEMBRANE PROTEIN TVP23 HOMOLOG"/>
    <property type="match status" value="1"/>
</dbReference>
<keyword evidence="5 6" id="KW-0472">Membrane</keyword>
<dbReference type="GO" id="GO:0016192">
    <property type="term" value="P:vesicle-mediated transport"/>
    <property type="evidence" value="ECO:0007669"/>
    <property type="project" value="TreeGrafter"/>
</dbReference>
<keyword evidence="8" id="KW-1185">Reference proteome</keyword>
<accession>A0A7M7KTR4</accession>
<sequence>MMSNIGSPTTSMTAGLVANDANGDLLVPRHPFVVLAHVLPKAACVFYYLFCNFFNDSFVSNFVLLLFLITSDFWITKNISGRLLVGLRWWSIVDPATGDSQWVFEKASEARPIDKGEAGIFWTALLAMPAVWGFFAFTAFLTFSFQWLTVIVVAISLNTSNAYGYIRCRLGSDKSIKRAASSWLGMQMFKSMFRRSAQPAAAPPAYNTPSGGSNI</sequence>
<dbReference type="RefSeq" id="XP_022669712.1">
    <property type="nucleotide sequence ID" value="XM_022813977.1"/>
</dbReference>
<evidence type="ECO:0000313" key="8">
    <source>
        <dbReference type="Proteomes" id="UP000594260"/>
    </source>
</evidence>
<dbReference type="OMA" id="FEWMIVA"/>
<name>A0A7M7KTR4_VARDE</name>
<dbReference type="KEGG" id="vde:111253853"/>
<dbReference type="RefSeq" id="XP_022669713.1">
    <property type="nucleotide sequence ID" value="XM_022813978.1"/>
</dbReference>
<comment type="similarity">
    <text evidence="2 6">Belongs to the TVP23 family.</text>
</comment>
<keyword evidence="4 6" id="KW-1133">Transmembrane helix</keyword>
<dbReference type="RefSeq" id="XP_022669715.1">
    <property type="nucleotide sequence ID" value="XM_022813980.1"/>
</dbReference>
<evidence type="ECO:0000256" key="2">
    <source>
        <dbReference type="ARBA" id="ARBA00005467"/>
    </source>
</evidence>
<dbReference type="InterPro" id="IPR008564">
    <property type="entry name" value="TVP23-like"/>
</dbReference>
<dbReference type="EnsemblMetazoa" id="XM_022813979">
    <property type="protein sequence ID" value="XP_022669714"/>
    <property type="gene ID" value="LOC111253853"/>
</dbReference>
<reference evidence="7" key="1">
    <citation type="submission" date="2021-01" db="UniProtKB">
        <authorList>
            <consortium name="EnsemblMetazoa"/>
        </authorList>
    </citation>
    <scope>IDENTIFICATION</scope>
</reference>
<dbReference type="GO" id="GO:0000139">
    <property type="term" value="C:Golgi membrane"/>
    <property type="evidence" value="ECO:0007669"/>
    <property type="project" value="TreeGrafter"/>
</dbReference>
<comment type="caution">
    <text evidence="6">Lacks conserved residue(s) required for the propagation of feature annotation.</text>
</comment>
<dbReference type="Pfam" id="PF05832">
    <property type="entry name" value="DUF846"/>
    <property type="match status" value="1"/>
</dbReference>
<dbReference type="EnsemblMetazoa" id="XM_022813980">
    <property type="protein sequence ID" value="XP_022669715"/>
    <property type="gene ID" value="LOC111253853"/>
</dbReference>
<evidence type="ECO:0000256" key="4">
    <source>
        <dbReference type="ARBA" id="ARBA00022989"/>
    </source>
</evidence>
<dbReference type="AlphaFoldDB" id="A0A7M7KTR4"/>
<dbReference type="InParanoid" id="A0A7M7KTR4"/>
<evidence type="ECO:0000256" key="3">
    <source>
        <dbReference type="ARBA" id="ARBA00022692"/>
    </source>
</evidence>
<evidence type="ECO:0000313" key="7">
    <source>
        <dbReference type="EnsemblMetazoa" id="XP_022669713"/>
    </source>
</evidence>
<dbReference type="OrthoDB" id="2151161at2759"/>
<dbReference type="EnsemblMetazoa" id="XM_022813978">
    <property type="protein sequence ID" value="XP_022669713"/>
    <property type="gene ID" value="LOC111253853"/>
</dbReference>